<accession>A0A173Y967</accession>
<feature type="transmembrane region" description="Helical" evidence="1">
    <location>
        <begin position="263"/>
        <end position="289"/>
    </location>
</feature>
<keyword evidence="1" id="KW-0472">Membrane</keyword>
<organism evidence="3 4">
    <name type="scientific">Blautia obeum</name>
    <dbReference type="NCBI Taxonomy" id="40520"/>
    <lineage>
        <taxon>Bacteria</taxon>
        <taxon>Bacillati</taxon>
        <taxon>Bacillota</taxon>
        <taxon>Clostridia</taxon>
        <taxon>Lachnospirales</taxon>
        <taxon>Lachnospiraceae</taxon>
        <taxon>Blautia</taxon>
    </lineage>
</organism>
<gene>
    <name evidence="3" type="primary">yfdH_2</name>
    <name evidence="3" type="ORF">ERS852394_00540</name>
</gene>
<keyword evidence="1" id="KW-1133">Transmembrane helix</keyword>
<evidence type="ECO:0000259" key="2">
    <source>
        <dbReference type="Pfam" id="PF00535"/>
    </source>
</evidence>
<protein>
    <submittedName>
        <fullName evidence="3">Bactoprenol glucosyl transferase homolog from prophage CPS-53</fullName>
        <ecNumber evidence="3">2.4.1.-</ecNumber>
    </submittedName>
</protein>
<keyword evidence="1" id="KW-0812">Transmembrane</keyword>
<dbReference type="Gene3D" id="3.90.550.10">
    <property type="entry name" value="Spore Coat Polysaccharide Biosynthesis Protein SpsA, Chain A"/>
    <property type="match status" value="1"/>
</dbReference>
<dbReference type="GO" id="GO:0005886">
    <property type="term" value="C:plasma membrane"/>
    <property type="evidence" value="ECO:0007669"/>
    <property type="project" value="TreeGrafter"/>
</dbReference>
<dbReference type="InterPro" id="IPR050256">
    <property type="entry name" value="Glycosyltransferase_2"/>
</dbReference>
<dbReference type="Proteomes" id="UP000095409">
    <property type="component" value="Unassembled WGS sequence"/>
</dbReference>
<keyword evidence="3" id="KW-0808">Transferase</keyword>
<dbReference type="EMBL" id="CYZD01000002">
    <property type="protein sequence ID" value="CUN59696.1"/>
    <property type="molecule type" value="Genomic_DNA"/>
</dbReference>
<evidence type="ECO:0000313" key="4">
    <source>
        <dbReference type="Proteomes" id="UP000095409"/>
    </source>
</evidence>
<dbReference type="SUPFAM" id="SSF53448">
    <property type="entry name" value="Nucleotide-diphospho-sugar transferases"/>
    <property type="match status" value="1"/>
</dbReference>
<feature type="domain" description="Glycosyltransferase 2-like" evidence="2">
    <location>
        <begin position="6"/>
        <end position="168"/>
    </location>
</feature>
<dbReference type="GO" id="GO:0016757">
    <property type="term" value="F:glycosyltransferase activity"/>
    <property type="evidence" value="ECO:0007669"/>
    <property type="project" value="UniProtKB-KW"/>
</dbReference>
<keyword evidence="3" id="KW-0328">Glycosyltransferase</keyword>
<dbReference type="InterPro" id="IPR029044">
    <property type="entry name" value="Nucleotide-diphossugar_trans"/>
</dbReference>
<evidence type="ECO:0000313" key="3">
    <source>
        <dbReference type="EMBL" id="CUN59696.1"/>
    </source>
</evidence>
<evidence type="ECO:0000256" key="1">
    <source>
        <dbReference type="SAM" id="Phobius"/>
    </source>
</evidence>
<dbReference type="EC" id="2.4.1.-" evidence="3"/>
<name>A0A173Y967_9FIRM</name>
<dbReference type="AlphaFoldDB" id="A0A173Y967"/>
<dbReference type="Pfam" id="PF00535">
    <property type="entry name" value="Glycos_transf_2"/>
    <property type="match status" value="1"/>
</dbReference>
<dbReference type="CDD" id="cd04187">
    <property type="entry name" value="DPM1_like_bac"/>
    <property type="match status" value="1"/>
</dbReference>
<dbReference type="PANTHER" id="PTHR48090:SF8">
    <property type="entry name" value="GLYCOSYLTRANSFERASE CSBB-RELATED"/>
    <property type="match status" value="1"/>
</dbReference>
<dbReference type="PANTHER" id="PTHR48090">
    <property type="entry name" value="UNDECAPRENYL-PHOSPHATE 4-DEOXY-4-FORMAMIDO-L-ARABINOSE TRANSFERASE-RELATED"/>
    <property type="match status" value="1"/>
</dbReference>
<sequence>METLAIIVPCYNEQEALPLFYKEASKVLEKLDYDYKLLLINDGSKDNTLSIMKSIAEKDEHVKYLSFSRNFGKEAAMYAGFCNANADYVCVMDADMQDPPSLLPEMLEILHTQDYDSVATRRKNREGEPPIRSWFAHRFYEIINKISDADIVDGARDFRLMKREMVEAIVSMTEYNRFSKGIFGWIGFKTYWLSYDNIERVAGETKWNFWKLTKYAIDGIINFSQAPLSAVSWFGVLMTIVSFLMLVVVVGRKLIYGDPVAGWASTICVIIFIGGLQLFCLGVIGHYIAKMYLETKQRPHFIISETNDEDAVKLK</sequence>
<dbReference type="InterPro" id="IPR001173">
    <property type="entry name" value="Glyco_trans_2-like"/>
</dbReference>
<feature type="transmembrane region" description="Helical" evidence="1">
    <location>
        <begin position="230"/>
        <end position="251"/>
    </location>
</feature>
<dbReference type="RefSeq" id="WP_055065710.1">
    <property type="nucleotide sequence ID" value="NZ_CYZD01000002.1"/>
</dbReference>
<reference evidence="3 4" key="1">
    <citation type="submission" date="2015-09" db="EMBL/GenBank/DDBJ databases">
        <authorList>
            <consortium name="Pathogen Informatics"/>
        </authorList>
    </citation>
    <scope>NUCLEOTIDE SEQUENCE [LARGE SCALE GENOMIC DNA]</scope>
    <source>
        <strain evidence="3 4">2789STDY5608837</strain>
    </source>
</reference>
<proteinExistence type="predicted"/>